<dbReference type="PANTHER" id="PTHR24305">
    <property type="entry name" value="CYTOCHROME P450"/>
    <property type="match status" value="1"/>
</dbReference>
<evidence type="ECO:0000256" key="2">
    <source>
        <dbReference type="ARBA" id="ARBA00010617"/>
    </source>
</evidence>
<reference evidence="5" key="1">
    <citation type="submission" date="2021-01" db="EMBL/GenBank/DDBJ databases">
        <authorList>
            <person name="Corre E."/>
            <person name="Pelletier E."/>
            <person name="Niang G."/>
            <person name="Scheremetjew M."/>
            <person name="Finn R."/>
            <person name="Kale V."/>
            <person name="Holt S."/>
            <person name="Cochrane G."/>
            <person name="Meng A."/>
            <person name="Brown T."/>
            <person name="Cohen L."/>
        </authorList>
    </citation>
    <scope>NUCLEOTIDE SEQUENCE</scope>
    <source>
        <strain evidence="5">GSBS06</strain>
    </source>
</reference>
<dbReference type="GO" id="GO:0005506">
    <property type="term" value="F:iron ion binding"/>
    <property type="evidence" value="ECO:0007669"/>
    <property type="project" value="InterPro"/>
</dbReference>
<keyword evidence="3 4" id="KW-0479">Metal-binding</keyword>
<dbReference type="EMBL" id="HBIN01010380">
    <property type="protein sequence ID" value="CAE0437500.1"/>
    <property type="molecule type" value="Transcribed_RNA"/>
</dbReference>
<dbReference type="SUPFAM" id="SSF48264">
    <property type="entry name" value="Cytochrome P450"/>
    <property type="match status" value="1"/>
</dbReference>
<dbReference type="InterPro" id="IPR050121">
    <property type="entry name" value="Cytochrome_P450_monoxygenase"/>
</dbReference>
<comment type="similarity">
    <text evidence="2 4">Belongs to the cytochrome P450 family.</text>
</comment>
<dbReference type="PANTHER" id="PTHR24305:SF166">
    <property type="entry name" value="CYTOCHROME P450 12A4, MITOCHONDRIAL-RELATED"/>
    <property type="match status" value="1"/>
</dbReference>
<dbReference type="AlphaFoldDB" id="A0A7S3PH94"/>
<keyword evidence="3 4" id="KW-0349">Heme</keyword>
<organism evidence="5">
    <name type="scientific">Aplanochytrium stocchinoi</name>
    <dbReference type="NCBI Taxonomy" id="215587"/>
    <lineage>
        <taxon>Eukaryota</taxon>
        <taxon>Sar</taxon>
        <taxon>Stramenopiles</taxon>
        <taxon>Bigyra</taxon>
        <taxon>Labyrinthulomycetes</taxon>
        <taxon>Thraustochytrida</taxon>
        <taxon>Thraustochytriidae</taxon>
        <taxon>Aplanochytrium</taxon>
    </lineage>
</organism>
<evidence type="ECO:0000256" key="1">
    <source>
        <dbReference type="ARBA" id="ARBA00001971"/>
    </source>
</evidence>
<keyword evidence="4" id="KW-0503">Monooxygenase</keyword>
<accession>A0A7S3PH94</accession>
<evidence type="ECO:0000313" key="5">
    <source>
        <dbReference type="EMBL" id="CAE0437500.1"/>
    </source>
</evidence>
<dbReference type="InterPro" id="IPR001128">
    <property type="entry name" value="Cyt_P450"/>
</dbReference>
<dbReference type="Pfam" id="PF00067">
    <property type="entry name" value="p450"/>
    <property type="match status" value="1"/>
</dbReference>
<protein>
    <recommendedName>
        <fullName evidence="6">Cytochrome P450</fullName>
    </recommendedName>
</protein>
<dbReference type="PRINTS" id="PR00463">
    <property type="entry name" value="EP450I"/>
</dbReference>
<dbReference type="GO" id="GO:0004497">
    <property type="term" value="F:monooxygenase activity"/>
    <property type="evidence" value="ECO:0007669"/>
    <property type="project" value="UniProtKB-KW"/>
</dbReference>
<name>A0A7S3PH94_9STRA</name>
<evidence type="ECO:0000256" key="3">
    <source>
        <dbReference type="PIRSR" id="PIRSR602401-1"/>
    </source>
</evidence>
<dbReference type="InterPro" id="IPR036396">
    <property type="entry name" value="Cyt_P450_sf"/>
</dbReference>
<comment type="cofactor">
    <cofactor evidence="1 3">
        <name>heme</name>
        <dbReference type="ChEBI" id="CHEBI:30413"/>
    </cofactor>
</comment>
<dbReference type="PROSITE" id="PS00086">
    <property type="entry name" value="CYTOCHROME_P450"/>
    <property type="match status" value="1"/>
</dbReference>
<dbReference type="InterPro" id="IPR017972">
    <property type="entry name" value="Cyt_P450_CS"/>
</dbReference>
<evidence type="ECO:0008006" key="6">
    <source>
        <dbReference type="Google" id="ProtNLM"/>
    </source>
</evidence>
<gene>
    <name evidence="5" type="ORF">ASTO00021_LOCUS7757</name>
</gene>
<dbReference type="GO" id="GO:0020037">
    <property type="term" value="F:heme binding"/>
    <property type="evidence" value="ECO:0007669"/>
    <property type="project" value="InterPro"/>
</dbReference>
<dbReference type="InterPro" id="IPR002401">
    <property type="entry name" value="Cyt_P450_E_grp-I"/>
</dbReference>
<dbReference type="Gene3D" id="1.10.630.10">
    <property type="entry name" value="Cytochrome P450"/>
    <property type="match status" value="1"/>
</dbReference>
<evidence type="ECO:0000256" key="4">
    <source>
        <dbReference type="RuleBase" id="RU000461"/>
    </source>
</evidence>
<dbReference type="PRINTS" id="PR00385">
    <property type="entry name" value="P450"/>
</dbReference>
<feature type="binding site" description="axial binding residue" evidence="3">
    <location>
        <position position="443"/>
    </location>
    <ligand>
        <name>heme</name>
        <dbReference type="ChEBI" id="CHEBI:30413"/>
    </ligand>
    <ligandPart>
        <name>Fe</name>
        <dbReference type="ChEBI" id="CHEBI:18248"/>
    </ligandPart>
</feature>
<proteinExistence type="inferred from homology"/>
<keyword evidence="4" id="KW-0560">Oxidoreductase</keyword>
<dbReference type="GO" id="GO:0016705">
    <property type="term" value="F:oxidoreductase activity, acting on paired donors, with incorporation or reduction of molecular oxygen"/>
    <property type="evidence" value="ECO:0007669"/>
    <property type="project" value="InterPro"/>
</dbReference>
<keyword evidence="3 4" id="KW-0408">Iron</keyword>
<sequence>MFARVCSKALKSQRPLLCRFKSAQCITKFEEIPGPEGYELQIEMAQSDPLTAFDKAYREYDSQVIKFLGPISQTEEVILFDANDIRMVYAKEGKFPHGASSFNNANQEFFEKKRKESGTKYTGAMSKSGTAWREARNVLGPGLMTDAAHAYLDLINTAAIQSVDMVEAYSEQLGTWTKRSAYDMFTSIALGDNPESTDPNSSHELASLVECGDNALSLSVMLSMWPPEMHTPNAYENMVEQYETIFSVTRSYLEKKQNADGFIDLPNCWFKDLREVQGLPMEEIILLMPQFLAAGIGTTEGVIDWNILNLVNNVEKQDILYEELKSELDGSPFRKSANLPYLKACIRESHRLTPPGNAMTMRTQHQDFVTESGFEIPAGTVMWMAPYQVNRDPRYVQNSDKYEPERFLSAAVNVRKKDTTCPYSKQLDHGISKHPFSMGARGCLGRRAAELEIQALMVQLFSRYRVTANPPNQSFKRKQMTLSIPDPMPKVKLTKR</sequence>